<name>A0ABV5MAJ4_9ACTN</name>
<dbReference type="Proteomes" id="UP001589608">
    <property type="component" value="Unassembled WGS sequence"/>
</dbReference>
<reference evidence="2 3" key="1">
    <citation type="submission" date="2024-09" db="EMBL/GenBank/DDBJ databases">
        <authorList>
            <person name="Sun Q."/>
            <person name="Mori K."/>
        </authorList>
    </citation>
    <scope>NUCLEOTIDE SEQUENCE [LARGE SCALE GENOMIC DNA]</scope>
    <source>
        <strain evidence="2 3">JCM 3307</strain>
    </source>
</reference>
<accession>A0ABV5MAJ4</accession>
<dbReference type="CDD" id="cd00657">
    <property type="entry name" value="Ferritin_like"/>
    <property type="match status" value="1"/>
</dbReference>
<dbReference type="InterPro" id="IPR012347">
    <property type="entry name" value="Ferritin-like"/>
</dbReference>
<evidence type="ECO:0000313" key="2">
    <source>
        <dbReference type="EMBL" id="MFB9445885.1"/>
    </source>
</evidence>
<keyword evidence="1" id="KW-0472">Membrane</keyword>
<organism evidence="2 3">
    <name type="scientific">Dactylosporangium vinaceum</name>
    <dbReference type="NCBI Taxonomy" id="53362"/>
    <lineage>
        <taxon>Bacteria</taxon>
        <taxon>Bacillati</taxon>
        <taxon>Actinomycetota</taxon>
        <taxon>Actinomycetes</taxon>
        <taxon>Micromonosporales</taxon>
        <taxon>Micromonosporaceae</taxon>
        <taxon>Dactylosporangium</taxon>
    </lineage>
</organism>
<sequence length="264" mass="27319">MEHHLDERHLRTLMEQSQDLHADAMRQGRADLAEYVNAAREQRLGGSRPLVLAGLAAGVAGAAVLGTAGAAYAADTDVQVLQTAASLENLAVSTYKTALTLPYIGGASANTVVKAFAMKTMQQHTEHAQAFNNAVKKLGGKEQTAPDPKYAPIVASTVPTIKTAADVVKLAITLEDVAAQTYVKNVTQVSTGELRQLFASVAGVEAQHRAILLAVQALLAGNAADLIALPPDGAKLPAAAGGVGFPDSFYATDKASPADEGAVK</sequence>
<gene>
    <name evidence="2" type="ORF">ACFFTR_22625</name>
</gene>
<proteinExistence type="predicted"/>
<dbReference type="EMBL" id="JBHMCA010000043">
    <property type="protein sequence ID" value="MFB9445885.1"/>
    <property type="molecule type" value="Genomic_DNA"/>
</dbReference>
<feature type="transmembrane region" description="Helical" evidence="1">
    <location>
        <begin position="50"/>
        <end position="74"/>
    </location>
</feature>
<dbReference type="Gene3D" id="1.20.1260.10">
    <property type="match status" value="1"/>
</dbReference>
<dbReference type="RefSeq" id="WP_223093053.1">
    <property type="nucleotide sequence ID" value="NZ_CP061913.1"/>
</dbReference>
<dbReference type="Pfam" id="PF13668">
    <property type="entry name" value="Ferritin_2"/>
    <property type="match status" value="1"/>
</dbReference>
<keyword evidence="3" id="KW-1185">Reference proteome</keyword>
<comment type="caution">
    <text evidence="2">The sequence shown here is derived from an EMBL/GenBank/DDBJ whole genome shotgun (WGS) entry which is preliminary data.</text>
</comment>
<evidence type="ECO:0000256" key="1">
    <source>
        <dbReference type="SAM" id="Phobius"/>
    </source>
</evidence>
<dbReference type="SUPFAM" id="SSF47240">
    <property type="entry name" value="Ferritin-like"/>
    <property type="match status" value="1"/>
</dbReference>
<protein>
    <submittedName>
        <fullName evidence="2">Ferritin-like domain-containing protein</fullName>
    </submittedName>
</protein>
<keyword evidence="1" id="KW-0812">Transmembrane</keyword>
<keyword evidence="1" id="KW-1133">Transmembrane helix</keyword>
<dbReference type="InterPro" id="IPR009078">
    <property type="entry name" value="Ferritin-like_SF"/>
</dbReference>
<evidence type="ECO:0000313" key="3">
    <source>
        <dbReference type="Proteomes" id="UP001589608"/>
    </source>
</evidence>